<keyword evidence="2" id="KW-1185">Reference proteome</keyword>
<reference evidence="1" key="1">
    <citation type="submission" date="2022-01" db="EMBL/GenBank/DDBJ databases">
        <title>Comparative genomics reveals a dynamic genome evolution in the ectomycorrhizal milk-cap (Lactarius) mushrooms.</title>
        <authorList>
            <consortium name="DOE Joint Genome Institute"/>
            <person name="Lebreton A."/>
            <person name="Tang N."/>
            <person name="Kuo A."/>
            <person name="LaButti K."/>
            <person name="Drula E."/>
            <person name="Barry K."/>
            <person name="Clum A."/>
            <person name="Lipzen A."/>
            <person name="Mousain D."/>
            <person name="Ng V."/>
            <person name="Wang R."/>
            <person name="Wang X."/>
            <person name="Dai Y."/>
            <person name="Henrissat B."/>
            <person name="Grigoriev I.V."/>
            <person name="Guerin-Laguette A."/>
            <person name="Yu F."/>
            <person name="Martin F.M."/>
        </authorList>
    </citation>
    <scope>NUCLEOTIDE SEQUENCE</scope>
    <source>
        <strain evidence="1">QP</strain>
    </source>
</reference>
<comment type="caution">
    <text evidence="1">The sequence shown here is derived from an EMBL/GenBank/DDBJ whole genome shotgun (WGS) entry which is preliminary data.</text>
</comment>
<evidence type="ECO:0008006" key="3">
    <source>
        <dbReference type="Google" id="ProtNLM"/>
    </source>
</evidence>
<accession>A0AAD4LSG1</accession>
<protein>
    <recommendedName>
        <fullName evidence="3">Protein kinase domain-containing protein</fullName>
    </recommendedName>
</protein>
<dbReference type="Proteomes" id="UP001201163">
    <property type="component" value="Unassembled WGS sequence"/>
</dbReference>
<name>A0AAD4LSG1_9AGAM</name>
<dbReference type="EMBL" id="JAKELL010000001">
    <property type="protein sequence ID" value="KAH9001012.1"/>
    <property type="molecule type" value="Genomic_DNA"/>
</dbReference>
<gene>
    <name evidence="1" type="ORF">EDB92DRAFT_1811947</name>
</gene>
<evidence type="ECO:0000313" key="1">
    <source>
        <dbReference type="EMBL" id="KAH9001012.1"/>
    </source>
</evidence>
<dbReference type="AlphaFoldDB" id="A0AAD4LSG1"/>
<sequence length="261" mass="28737">MLGPNSTIVIPRSTLSIEFGLGRRCFLFTCSPTPIHIAATLKHPLSGVCHTIRPFVRKFGTGGGTRRNVFAAELAVTGNCSALPPQVCLKYAAGVEAVAALRREELLYRRELAELAGVAVPQTYGFFTGGTMAAPIACLIMELCMSTEKLKNPSEFCRLAMLTLCKVHAAGVMHNTELDLRHFVMKEKEVFLVDFSGALIHPCGNAHPVLYKDAYSRFNDDDHDQSECQELVNAERGIFPQIVWDIQNKMGNHGRKQSLDS</sequence>
<organism evidence="1 2">
    <name type="scientific">Lactarius akahatsu</name>
    <dbReference type="NCBI Taxonomy" id="416441"/>
    <lineage>
        <taxon>Eukaryota</taxon>
        <taxon>Fungi</taxon>
        <taxon>Dikarya</taxon>
        <taxon>Basidiomycota</taxon>
        <taxon>Agaricomycotina</taxon>
        <taxon>Agaricomycetes</taxon>
        <taxon>Russulales</taxon>
        <taxon>Russulaceae</taxon>
        <taxon>Lactarius</taxon>
    </lineage>
</organism>
<proteinExistence type="predicted"/>
<evidence type="ECO:0000313" key="2">
    <source>
        <dbReference type="Proteomes" id="UP001201163"/>
    </source>
</evidence>